<evidence type="ECO:0000313" key="6">
    <source>
        <dbReference type="Proteomes" id="UP001597368"/>
    </source>
</evidence>
<evidence type="ECO:0000313" key="5">
    <source>
        <dbReference type="EMBL" id="MFD1936418.1"/>
    </source>
</evidence>
<dbReference type="Pfam" id="PF13411">
    <property type="entry name" value="MerR_1"/>
    <property type="match status" value="1"/>
</dbReference>
<dbReference type="EMBL" id="JBHUFV010000050">
    <property type="protein sequence ID" value="MFD1936418.1"/>
    <property type="molecule type" value="Genomic_DNA"/>
</dbReference>
<sequence>MRIGEAAAAAGTTTRALRYYEEQGLLSAARTARGHRDYDQRAVRRVRNIRELLAVGFTVEDVRAFADLLDRDLPDRFAVIDDRCVVAMRVALDRLQLLDERIARLTDLRARLSARLR</sequence>
<gene>
    <name evidence="5" type="ORF">ACFSKW_33595</name>
</gene>
<dbReference type="InterPro" id="IPR009061">
    <property type="entry name" value="DNA-bd_dom_put_sf"/>
</dbReference>
<reference evidence="6" key="1">
    <citation type="journal article" date="2019" name="Int. J. Syst. Evol. Microbiol.">
        <title>The Global Catalogue of Microorganisms (GCM) 10K type strain sequencing project: providing services to taxonomists for standard genome sequencing and annotation.</title>
        <authorList>
            <consortium name="The Broad Institute Genomics Platform"/>
            <consortium name="The Broad Institute Genome Sequencing Center for Infectious Disease"/>
            <person name="Wu L."/>
            <person name="Ma J."/>
        </authorList>
    </citation>
    <scope>NUCLEOTIDE SEQUENCE [LARGE SCALE GENOMIC DNA]</scope>
    <source>
        <strain evidence="6">ICMP 6774ER</strain>
    </source>
</reference>
<organism evidence="5 6">
    <name type="scientific">Nonomuraea mangrovi</name>
    <dbReference type="NCBI Taxonomy" id="2316207"/>
    <lineage>
        <taxon>Bacteria</taxon>
        <taxon>Bacillati</taxon>
        <taxon>Actinomycetota</taxon>
        <taxon>Actinomycetes</taxon>
        <taxon>Streptosporangiales</taxon>
        <taxon>Streptosporangiaceae</taxon>
        <taxon>Nonomuraea</taxon>
    </lineage>
</organism>
<dbReference type="RefSeq" id="WP_379576674.1">
    <property type="nucleotide sequence ID" value="NZ_JBHUFV010000050.1"/>
</dbReference>
<dbReference type="PANTHER" id="PTHR30204:SF94">
    <property type="entry name" value="HEAVY METAL-DEPENDENT TRANSCRIPTIONAL REGULATOR HI_0293-RELATED"/>
    <property type="match status" value="1"/>
</dbReference>
<keyword evidence="6" id="KW-1185">Reference proteome</keyword>
<evidence type="ECO:0000256" key="2">
    <source>
        <dbReference type="ARBA" id="ARBA00023125"/>
    </source>
</evidence>
<dbReference type="InterPro" id="IPR047057">
    <property type="entry name" value="MerR_fam"/>
</dbReference>
<evidence type="ECO:0000259" key="4">
    <source>
        <dbReference type="PROSITE" id="PS50937"/>
    </source>
</evidence>
<dbReference type="InterPro" id="IPR000551">
    <property type="entry name" value="MerR-type_HTH_dom"/>
</dbReference>
<dbReference type="SMART" id="SM00422">
    <property type="entry name" value="HTH_MERR"/>
    <property type="match status" value="1"/>
</dbReference>
<keyword evidence="3" id="KW-0804">Transcription</keyword>
<keyword evidence="2" id="KW-0238">DNA-binding</keyword>
<dbReference type="PROSITE" id="PS50937">
    <property type="entry name" value="HTH_MERR_2"/>
    <property type="match status" value="1"/>
</dbReference>
<comment type="caution">
    <text evidence="5">The sequence shown here is derived from an EMBL/GenBank/DDBJ whole genome shotgun (WGS) entry which is preliminary data.</text>
</comment>
<accession>A0ABW4T4R2</accession>
<name>A0ABW4T4R2_9ACTN</name>
<evidence type="ECO:0000256" key="1">
    <source>
        <dbReference type="ARBA" id="ARBA00023015"/>
    </source>
</evidence>
<dbReference type="Gene3D" id="1.10.1660.10">
    <property type="match status" value="1"/>
</dbReference>
<dbReference type="PANTHER" id="PTHR30204">
    <property type="entry name" value="REDOX-CYCLING DRUG-SENSING TRANSCRIPTIONAL ACTIVATOR SOXR"/>
    <property type="match status" value="1"/>
</dbReference>
<feature type="domain" description="HTH merR-type" evidence="4">
    <location>
        <begin position="1"/>
        <end position="68"/>
    </location>
</feature>
<keyword evidence="1" id="KW-0805">Transcription regulation</keyword>
<protein>
    <submittedName>
        <fullName evidence="5">MerR family transcriptional regulator</fullName>
    </submittedName>
</protein>
<evidence type="ECO:0000256" key="3">
    <source>
        <dbReference type="ARBA" id="ARBA00023163"/>
    </source>
</evidence>
<dbReference type="PRINTS" id="PR00040">
    <property type="entry name" value="HTHMERR"/>
</dbReference>
<proteinExistence type="predicted"/>
<dbReference type="SUPFAM" id="SSF46955">
    <property type="entry name" value="Putative DNA-binding domain"/>
    <property type="match status" value="1"/>
</dbReference>
<dbReference type="Proteomes" id="UP001597368">
    <property type="component" value="Unassembled WGS sequence"/>
</dbReference>